<dbReference type="Proteomes" id="UP000001411">
    <property type="component" value="Chromosome"/>
</dbReference>
<dbReference type="GO" id="GO:0005576">
    <property type="term" value="C:extracellular region"/>
    <property type="evidence" value="ECO:0007669"/>
    <property type="project" value="UniProtKB-SubCell"/>
</dbReference>
<reference evidence="8 9" key="1">
    <citation type="journal article" date="2003" name="Mol. Microbiol.">
        <title>Genome-based analysis of virulence genes in a non-biofilm-forming Staphylococcus epidermidis strain (ATCC 12228).</title>
        <authorList>
            <person name="Zhang Y.Q."/>
            <person name="Ren S.X."/>
            <person name="Li H.L."/>
            <person name="Wang Y.X."/>
            <person name="Fu G."/>
            <person name="Yang J."/>
            <person name="Qin Z.Q."/>
            <person name="Miao Y.G."/>
            <person name="Wang W.Y."/>
            <person name="Chen R.S."/>
            <person name="Shen Y."/>
            <person name="Chen Z."/>
            <person name="Yuan Z.H."/>
            <person name="Zhao G.P."/>
            <person name="Qu D."/>
            <person name="Danchin A."/>
            <person name="Wen Y.M."/>
        </authorList>
    </citation>
    <scope>NUCLEOTIDE SEQUENCE [LARGE SCALE GENOMIC DNA]</scope>
    <source>
        <strain evidence="9">ATCC 12228 / FDA PCI 1200</strain>
    </source>
</reference>
<dbReference type="Pfam" id="PF05480">
    <property type="entry name" value="PSMbeta"/>
    <property type="match status" value="1"/>
</dbReference>
<dbReference type="EMBL" id="AE015929">
    <property type="protein sequence ID" value="AAO03774.1"/>
    <property type="molecule type" value="Genomic_DNA"/>
</dbReference>
<dbReference type="KEGG" id="sep:SE_0177"/>
<keyword evidence="4" id="KW-0800">Toxin</keyword>
<dbReference type="GO" id="GO:0031640">
    <property type="term" value="P:killing of cells of another organism"/>
    <property type="evidence" value="ECO:0007669"/>
    <property type="project" value="UniProtKB-KW"/>
</dbReference>
<dbReference type="InterPro" id="IPR008846">
    <property type="entry name" value="PSMbeta"/>
</dbReference>
<dbReference type="GO" id="GO:0090729">
    <property type="term" value="F:toxin activity"/>
    <property type="evidence" value="ECO:0007669"/>
    <property type="project" value="UniProtKB-KW"/>
</dbReference>
<evidence type="ECO:0000256" key="2">
    <source>
        <dbReference type="ARBA" id="ARBA00006367"/>
    </source>
</evidence>
<keyword evidence="5" id="KW-0354">Hemolysis</keyword>
<evidence type="ECO:0000256" key="6">
    <source>
        <dbReference type="ARBA" id="ARBA00022852"/>
    </source>
</evidence>
<dbReference type="RefSeq" id="WP_002437688.1">
    <property type="nucleotide sequence ID" value="NC_004461.1"/>
</dbReference>
<sequence length="50" mass="5110">MEHVSKLGEAIVDTVTAAQAEDGAELAKSIVNIVANAGGIIQDIAHAFGY</sequence>
<evidence type="ECO:0000256" key="7">
    <source>
        <dbReference type="ARBA" id="ARBA00023026"/>
    </source>
</evidence>
<protein>
    <recommendedName>
        <fullName evidence="10">Beta-class phenol-soluble modulin</fullName>
    </recommendedName>
</protein>
<accession>A0A0H2VEF6</accession>
<dbReference type="OrthoDB" id="531088at2"/>
<evidence type="ECO:0000313" key="8">
    <source>
        <dbReference type="EMBL" id="AAO03774.1"/>
    </source>
</evidence>
<evidence type="ECO:0000256" key="4">
    <source>
        <dbReference type="ARBA" id="ARBA00022656"/>
    </source>
</evidence>
<proteinExistence type="inferred from homology"/>
<comment type="similarity">
    <text evidence="2">Belongs to the staphylococcal hemolytic protein family.</text>
</comment>
<organism evidence="8 9">
    <name type="scientific">Staphylococcus epidermidis (strain ATCC 12228 / FDA PCI 1200)</name>
    <dbReference type="NCBI Taxonomy" id="176280"/>
    <lineage>
        <taxon>Bacteria</taxon>
        <taxon>Bacillati</taxon>
        <taxon>Bacillota</taxon>
        <taxon>Bacilli</taxon>
        <taxon>Bacillales</taxon>
        <taxon>Staphylococcaceae</taxon>
        <taxon>Staphylococcus</taxon>
    </lineage>
</organism>
<evidence type="ECO:0000256" key="3">
    <source>
        <dbReference type="ARBA" id="ARBA00022525"/>
    </source>
</evidence>
<dbReference type="eggNOG" id="ENOG502ZF6Y">
    <property type="taxonomic scope" value="Bacteria"/>
</dbReference>
<keyword evidence="6" id="KW-0204">Cytolysis</keyword>
<dbReference type="HOGENOM" id="CLU_207329_1_0_9"/>
<gene>
    <name evidence="8" type="ordered locus">SE_0177</name>
</gene>
<evidence type="ECO:0000313" key="9">
    <source>
        <dbReference type="Proteomes" id="UP000001411"/>
    </source>
</evidence>
<comment type="subcellular location">
    <subcellularLocation>
        <location evidence="1">Secreted</location>
    </subcellularLocation>
</comment>
<evidence type="ECO:0000256" key="1">
    <source>
        <dbReference type="ARBA" id="ARBA00004613"/>
    </source>
</evidence>
<dbReference type="GeneID" id="50017582"/>
<dbReference type="PATRIC" id="fig|176280.10.peg.161"/>
<evidence type="ECO:0008006" key="10">
    <source>
        <dbReference type="Google" id="ProtNLM"/>
    </source>
</evidence>
<keyword evidence="3" id="KW-0964">Secreted</keyword>
<name>A0A0H2VEF6_STAES</name>
<evidence type="ECO:0000256" key="5">
    <source>
        <dbReference type="ARBA" id="ARBA00022735"/>
    </source>
</evidence>
<dbReference type="AlphaFoldDB" id="A0A0H2VEF6"/>
<keyword evidence="7" id="KW-0843">Virulence</keyword>